<name>A0A1E3QBU0_LIPST</name>
<gene>
    <name evidence="12" type="ORF">LIPSTDRAFT_69358</name>
</gene>
<evidence type="ECO:0000313" key="12">
    <source>
        <dbReference type="EMBL" id="ODQ75169.1"/>
    </source>
</evidence>
<dbReference type="PANTHER" id="PTHR16515:SF49">
    <property type="entry name" value="GASTRULA ZINC FINGER PROTEIN XLCGF49.1-LIKE-RELATED"/>
    <property type="match status" value="1"/>
</dbReference>
<dbReference type="SUPFAM" id="SSF57667">
    <property type="entry name" value="beta-beta-alpha zinc fingers"/>
    <property type="match status" value="1"/>
</dbReference>
<reference evidence="12 13" key="1">
    <citation type="journal article" date="2016" name="Proc. Natl. Acad. Sci. U.S.A.">
        <title>Comparative genomics of biotechnologically important yeasts.</title>
        <authorList>
            <person name="Riley R."/>
            <person name="Haridas S."/>
            <person name="Wolfe K.H."/>
            <person name="Lopes M.R."/>
            <person name="Hittinger C.T."/>
            <person name="Goeker M."/>
            <person name="Salamov A.A."/>
            <person name="Wisecaver J.H."/>
            <person name="Long T.M."/>
            <person name="Calvey C.H."/>
            <person name="Aerts A.L."/>
            <person name="Barry K.W."/>
            <person name="Choi C."/>
            <person name="Clum A."/>
            <person name="Coughlan A.Y."/>
            <person name="Deshpande S."/>
            <person name="Douglass A.P."/>
            <person name="Hanson S.J."/>
            <person name="Klenk H.-P."/>
            <person name="LaButti K.M."/>
            <person name="Lapidus A."/>
            <person name="Lindquist E.A."/>
            <person name="Lipzen A.M."/>
            <person name="Meier-Kolthoff J.P."/>
            <person name="Ohm R.A."/>
            <person name="Otillar R.P."/>
            <person name="Pangilinan J.L."/>
            <person name="Peng Y."/>
            <person name="Rokas A."/>
            <person name="Rosa C.A."/>
            <person name="Scheuner C."/>
            <person name="Sibirny A.A."/>
            <person name="Slot J.C."/>
            <person name="Stielow J.B."/>
            <person name="Sun H."/>
            <person name="Kurtzman C.P."/>
            <person name="Blackwell M."/>
            <person name="Grigoriev I.V."/>
            <person name="Jeffries T.W."/>
        </authorList>
    </citation>
    <scope>NUCLEOTIDE SEQUENCE [LARGE SCALE GENOMIC DNA]</scope>
    <source>
        <strain evidence="12 13">NRRL Y-11557</strain>
    </source>
</reference>
<dbReference type="Proteomes" id="UP000094385">
    <property type="component" value="Unassembled WGS sequence"/>
</dbReference>
<proteinExistence type="inferred from homology"/>
<dbReference type="AlphaFoldDB" id="A0A1E3QBU0"/>
<feature type="compositionally biased region" description="Low complexity" evidence="10">
    <location>
        <begin position="391"/>
        <end position="400"/>
    </location>
</feature>
<feature type="region of interest" description="Disordered" evidence="10">
    <location>
        <begin position="321"/>
        <end position="363"/>
    </location>
</feature>
<dbReference type="PROSITE" id="PS50157">
    <property type="entry name" value="ZINC_FINGER_C2H2_2"/>
    <property type="match status" value="1"/>
</dbReference>
<dbReference type="OrthoDB" id="10018191at2759"/>
<evidence type="ECO:0000256" key="9">
    <source>
        <dbReference type="PROSITE-ProRule" id="PRU00042"/>
    </source>
</evidence>
<evidence type="ECO:0000256" key="4">
    <source>
        <dbReference type="ARBA" id="ARBA00022771"/>
    </source>
</evidence>
<evidence type="ECO:0000256" key="7">
    <source>
        <dbReference type="ARBA" id="ARBA00038089"/>
    </source>
</evidence>
<evidence type="ECO:0000256" key="1">
    <source>
        <dbReference type="ARBA" id="ARBA00004123"/>
    </source>
</evidence>
<dbReference type="STRING" id="675824.A0A1E3QBU0"/>
<dbReference type="InterPro" id="IPR013087">
    <property type="entry name" value="Znf_C2H2_type"/>
</dbReference>
<evidence type="ECO:0000256" key="6">
    <source>
        <dbReference type="ARBA" id="ARBA00023242"/>
    </source>
</evidence>
<accession>A0A1E3QBU0</accession>
<dbReference type="PROSITE" id="PS00028">
    <property type="entry name" value="ZINC_FINGER_C2H2_1"/>
    <property type="match status" value="1"/>
</dbReference>
<keyword evidence="2" id="KW-0479">Metal-binding</keyword>
<evidence type="ECO:0000256" key="10">
    <source>
        <dbReference type="SAM" id="MobiDB-lite"/>
    </source>
</evidence>
<dbReference type="EMBL" id="KV454291">
    <property type="protein sequence ID" value="ODQ75169.1"/>
    <property type="molecule type" value="Genomic_DNA"/>
</dbReference>
<feature type="region of interest" description="Disordered" evidence="10">
    <location>
        <begin position="390"/>
        <end position="420"/>
    </location>
</feature>
<dbReference type="FunFam" id="3.30.160.60:FF:000340">
    <property type="entry name" value="zinc finger protein 473 isoform X1"/>
    <property type="match status" value="1"/>
</dbReference>
<dbReference type="GO" id="GO:0005634">
    <property type="term" value="C:nucleus"/>
    <property type="evidence" value="ECO:0007669"/>
    <property type="project" value="UniProtKB-SubCell"/>
</dbReference>
<comment type="subcellular location">
    <subcellularLocation>
        <location evidence="1">Nucleus</location>
    </subcellularLocation>
</comment>
<feature type="compositionally biased region" description="Low complexity" evidence="10">
    <location>
        <begin position="649"/>
        <end position="676"/>
    </location>
</feature>
<feature type="compositionally biased region" description="Low complexity" evidence="10">
    <location>
        <begin position="748"/>
        <end position="757"/>
    </location>
</feature>
<evidence type="ECO:0000259" key="11">
    <source>
        <dbReference type="PROSITE" id="PS50157"/>
    </source>
</evidence>
<dbReference type="Gene3D" id="3.30.160.60">
    <property type="entry name" value="Classic Zinc Finger"/>
    <property type="match status" value="1"/>
</dbReference>
<organism evidence="12 13">
    <name type="scientific">Lipomyces starkeyi NRRL Y-11557</name>
    <dbReference type="NCBI Taxonomy" id="675824"/>
    <lineage>
        <taxon>Eukaryota</taxon>
        <taxon>Fungi</taxon>
        <taxon>Dikarya</taxon>
        <taxon>Ascomycota</taxon>
        <taxon>Saccharomycotina</taxon>
        <taxon>Lipomycetes</taxon>
        <taxon>Lipomycetales</taxon>
        <taxon>Lipomycetaceae</taxon>
        <taxon>Lipomyces</taxon>
    </lineage>
</organism>
<protein>
    <recommendedName>
        <fullName evidence="8">pH-response transcription factor pacC/RIM101</fullName>
    </recommendedName>
</protein>
<keyword evidence="5" id="KW-0862">Zinc</keyword>
<evidence type="ECO:0000256" key="5">
    <source>
        <dbReference type="ARBA" id="ARBA00022833"/>
    </source>
</evidence>
<evidence type="ECO:0000256" key="8">
    <source>
        <dbReference type="ARBA" id="ARBA00039490"/>
    </source>
</evidence>
<keyword evidence="13" id="KW-1185">Reference proteome</keyword>
<keyword evidence="6" id="KW-0539">Nucleus</keyword>
<feature type="compositionally biased region" description="Polar residues" evidence="10">
    <location>
        <begin position="625"/>
        <end position="635"/>
    </location>
</feature>
<dbReference type="InterPro" id="IPR050331">
    <property type="entry name" value="Zinc_finger"/>
</dbReference>
<keyword evidence="3" id="KW-0677">Repeat</keyword>
<evidence type="ECO:0000256" key="3">
    <source>
        <dbReference type="ARBA" id="ARBA00022737"/>
    </source>
</evidence>
<feature type="domain" description="C2H2-type" evidence="11">
    <location>
        <begin position="840"/>
        <end position="867"/>
    </location>
</feature>
<sequence length="945" mass="102002">MTTADTADTKTTRTANTLLSDDETVEAGIRILRDMLAAVRVCHPDNSVERDTCSLRKVQSEDSYTDNKKISFAPDCTDSRCPTTRAVKKLMYKMHRQNADGAELYVLSATSTNTTSMSGVTLTNSIVEKMKILRIRPSKEDLEKQPCELDKPTFECDRLTFAQRLHALVQKTPRHELNEKSEHIDRPRNPSIKCKKHFHGQALVATLHQKAKRCVDKVNGLRARGRAAVLAMTSTLSGTALTGNLTQKMDEVKIKVEPDAPVSASIFTTPAPGPVPPPAGPSHWPYPSAAAVNLAKQYLPAPLSAEPQDAEDVPEVINTFLNSPDILSDKTDDSHDDDDEDGQRLELVPSPVDKAADEVSDDEIDIDEIGKFFEEQEEIGLSYLNFDEELTSTSSSSSPSAQEVPTAAKETAATMEWAPLRPVAAEGATASTTNRYTTPFAQQVLIHHGFQGPLDSVEALNVFNNLMRSGVPLFGPPVSLSATSATTVTEDEVTITAPLATVAAGKPGVIHVPTFAASGTTVATSSSAFVLHERPPSPPLEPVNPHESDVIADFGLAGPSTITERISGSRVPSVPDSVDPLVQRFMAIGGIERLFPGLATDWNFAGSMPESSSNFDRQMTNSVQGINYIPTSPNDPMSIARLTNPNPPAESAASSSYAATTGSSSAGSTPTSLSSVSNGYCTNGSGLSSINSLLLGAAAFAAGYPGDLEHYRRSSTTSTGSRSHEGEDEDEDGNNSASSNTDHGPNYTTTSNSSITSGPLPRWHGPRVDAVSVPPSPNYHTHPSLQYHQNLVHQQQLPLPRVGGPQRARSRKQQCPECNGWYSNLSAHCSTHLSYSSRPHSCTVCGRGFSRPNDLLRHQKSHQGDAPFCCPYHAADRRCHPSGGFSRCDTYKNHLKSMHFDYPAGTKKKERQGAGGKCRACLMEFENADEWISAHVESGRCKFLQ</sequence>
<comment type="similarity">
    <text evidence="7">Belongs to the pacC/RIM101 family.</text>
</comment>
<evidence type="ECO:0000256" key="2">
    <source>
        <dbReference type="ARBA" id="ARBA00022723"/>
    </source>
</evidence>
<dbReference type="GO" id="GO:0010468">
    <property type="term" value="P:regulation of gene expression"/>
    <property type="evidence" value="ECO:0007669"/>
    <property type="project" value="TreeGrafter"/>
</dbReference>
<dbReference type="PANTHER" id="PTHR16515">
    <property type="entry name" value="PR DOMAIN ZINC FINGER PROTEIN"/>
    <property type="match status" value="1"/>
</dbReference>
<dbReference type="InterPro" id="IPR036236">
    <property type="entry name" value="Znf_C2H2_sf"/>
</dbReference>
<dbReference type="SMART" id="SM00355">
    <property type="entry name" value="ZnF_C2H2"/>
    <property type="match status" value="2"/>
</dbReference>
<feature type="region of interest" description="Disordered" evidence="10">
    <location>
        <begin position="711"/>
        <end position="783"/>
    </location>
</feature>
<evidence type="ECO:0000313" key="13">
    <source>
        <dbReference type="Proteomes" id="UP000094385"/>
    </source>
</evidence>
<dbReference type="GO" id="GO:0008270">
    <property type="term" value="F:zinc ion binding"/>
    <property type="evidence" value="ECO:0007669"/>
    <property type="project" value="UniProtKB-KW"/>
</dbReference>
<keyword evidence="4 9" id="KW-0863">Zinc-finger</keyword>
<feature type="region of interest" description="Disordered" evidence="10">
    <location>
        <begin position="625"/>
        <end position="676"/>
    </location>
</feature>